<keyword evidence="7" id="KW-1185">Reference proteome</keyword>
<dbReference type="InterPro" id="IPR017853">
    <property type="entry name" value="GH"/>
</dbReference>
<gene>
    <name evidence="6" type="ORF">Fcan01_24571</name>
</gene>
<dbReference type="GO" id="GO:0005975">
    <property type="term" value="P:carbohydrate metabolic process"/>
    <property type="evidence" value="ECO:0007669"/>
    <property type="project" value="InterPro"/>
</dbReference>
<dbReference type="PANTHER" id="PTHR10353:SF36">
    <property type="entry name" value="LP05116P"/>
    <property type="match status" value="1"/>
</dbReference>
<dbReference type="EMBL" id="LNIX01000032">
    <property type="protein sequence ID" value="OXA40667.1"/>
    <property type="molecule type" value="Genomic_DNA"/>
</dbReference>
<protein>
    <submittedName>
        <fullName evidence="6">Lactase-phlorizin hydrolase</fullName>
    </submittedName>
</protein>
<dbReference type="Pfam" id="PF00232">
    <property type="entry name" value="Glyco_hydro_1"/>
    <property type="match status" value="2"/>
</dbReference>
<evidence type="ECO:0000256" key="3">
    <source>
        <dbReference type="ARBA" id="ARBA00023295"/>
    </source>
</evidence>
<comment type="similarity">
    <text evidence="1 4">Belongs to the glycosyl hydrolase 1 family.</text>
</comment>
<dbReference type="Proteomes" id="UP000198287">
    <property type="component" value="Unassembled WGS sequence"/>
</dbReference>
<accession>A0A226D7F4</accession>
<organism evidence="6 7">
    <name type="scientific">Folsomia candida</name>
    <name type="common">Springtail</name>
    <dbReference type="NCBI Taxonomy" id="158441"/>
    <lineage>
        <taxon>Eukaryota</taxon>
        <taxon>Metazoa</taxon>
        <taxon>Ecdysozoa</taxon>
        <taxon>Arthropoda</taxon>
        <taxon>Hexapoda</taxon>
        <taxon>Collembola</taxon>
        <taxon>Entomobryomorpha</taxon>
        <taxon>Isotomoidea</taxon>
        <taxon>Isotomidae</taxon>
        <taxon>Proisotominae</taxon>
        <taxon>Folsomia</taxon>
    </lineage>
</organism>
<dbReference type="InterPro" id="IPR001360">
    <property type="entry name" value="Glyco_hydro_1"/>
</dbReference>
<dbReference type="GO" id="GO:0008422">
    <property type="term" value="F:beta-glucosidase activity"/>
    <property type="evidence" value="ECO:0007669"/>
    <property type="project" value="TreeGrafter"/>
</dbReference>
<dbReference type="OrthoDB" id="65569at2759"/>
<feature type="region of interest" description="Disordered" evidence="5">
    <location>
        <begin position="1"/>
        <end position="20"/>
    </location>
</feature>
<dbReference type="OMA" id="HTAMIID"/>
<name>A0A226D7F4_FOLCA</name>
<feature type="non-terminal residue" evidence="6">
    <location>
        <position position="269"/>
    </location>
</feature>
<dbReference type="PRINTS" id="PR00131">
    <property type="entry name" value="GLHYDRLASE1"/>
</dbReference>
<comment type="caution">
    <text evidence="6">The sequence shown here is derived from an EMBL/GenBank/DDBJ whole genome shotgun (WGS) entry which is preliminary data.</text>
</comment>
<dbReference type="PANTHER" id="PTHR10353">
    <property type="entry name" value="GLYCOSYL HYDROLASE"/>
    <property type="match status" value="1"/>
</dbReference>
<evidence type="ECO:0000256" key="4">
    <source>
        <dbReference type="RuleBase" id="RU003690"/>
    </source>
</evidence>
<reference evidence="6 7" key="1">
    <citation type="submission" date="2015-12" db="EMBL/GenBank/DDBJ databases">
        <title>The genome of Folsomia candida.</title>
        <authorList>
            <person name="Faddeeva A."/>
            <person name="Derks M.F."/>
            <person name="Anvar Y."/>
            <person name="Smit S."/>
            <person name="Van Straalen N."/>
            <person name="Roelofs D."/>
        </authorList>
    </citation>
    <scope>NUCLEOTIDE SEQUENCE [LARGE SCALE GENOMIC DNA]</scope>
    <source>
        <strain evidence="6 7">VU population</strain>
        <tissue evidence="6">Whole body</tissue>
    </source>
</reference>
<evidence type="ECO:0000313" key="7">
    <source>
        <dbReference type="Proteomes" id="UP000198287"/>
    </source>
</evidence>
<evidence type="ECO:0000256" key="1">
    <source>
        <dbReference type="ARBA" id="ARBA00010838"/>
    </source>
</evidence>
<sequence length="269" mass="30775">MPDDAGITDPLGIELTSDPGWPSGANSTTGWKFYVVPWGFRKMLNWIKKRYGNPPIYVLENGYQGRPEDGLQGYGRVDYHRSYINEMLKAERIDGVNVQMYTAWSLVDSFEWCGIIASPIFFGQYPDEYAEFLGRLSQKHGVVSSPLQFRLAESAELRGTWDFCGIAHYTTNLIEPTPNHEASDGLSDPIGIKLSSDPKWSSGANSSSSWQFYVVPWGFRKMLNWIKRRYGNPETYVLENGFQGHPDDGLQDYDRLEYYRSYINEMLKA</sequence>
<proteinExistence type="inferred from homology"/>
<keyword evidence="3" id="KW-0326">Glycosidase</keyword>
<keyword evidence="2 6" id="KW-0378">Hydrolase</keyword>
<dbReference type="SUPFAM" id="SSF51445">
    <property type="entry name" value="(Trans)glycosidases"/>
    <property type="match status" value="2"/>
</dbReference>
<dbReference type="Gene3D" id="3.20.20.80">
    <property type="entry name" value="Glycosidases"/>
    <property type="match status" value="2"/>
</dbReference>
<evidence type="ECO:0000313" key="6">
    <source>
        <dbReference type="EMBL" id="OXA40667.1"/>
    </source>
</evidence>
<evidence type="ECO:0000256" key="5">
    <source>
        <dbReference type="SAM" id="MobiDB-lite"/>
    </source>
</evidence>
<evidence type="ECO:0000256" key="2">
    <source>
        <dbReference type="ARBA" id="ARBA00022801"/>
    </source>
</evidence>
<dbReference type="AlphaFoldDB" id="A0A226D7F4"/>